<sequence length="183" mass="20934">VPMSTVASIIHKWKKFRTTRTLPRAGRPSKLSDRGKRALVREVTKNLMVTLSELQRTSVERGEPSRRTTISAAIHQSGLYGRVARRKPLLSKRHMAARLEFVKMHLKDSQTMRNKILCSLFRLAVFRRSKTRRIDKACGAPGDLMLHISVRTRFSSYCCQKLSLERESAPTSSYCTTVNKETE</sequence>
<comment type="caution">
    <text evidence="1">The sequence shown here is derived from an EMBL/GenBank/DDBJ whole genome shotgun (WGS) entry which is preliminary data.</text>
</comment>
<keyword evidence="2" id="KW-1185">Reference proteome</keyword>
<feature type="non-terminal residue" evidence="1">
    <location>
        <position position="1"/>
    </location>
</feature>
<evidence type="ECO:0000313" key="1">
    <source>
        <dbReference type="EMBL" id="KAI3370451.1"/>
    </source>
</evidence>
<feature type="non-terminal residue" evidence="1">
    <location>
        <position position="183"/>
    </location>
</feature>
<proteinExistence type="predicted"/>
<organism evidence="1 2">
    <name type="scientific">Scortum barcoo</name>
    <name type="common">barcoo grunter</name>
    <dbReference type="NCBI Taxonomy" id="214431"/>
    <lineage>
        <taxon>Eukaryota</taxon>
        <taxon>Metazoa</taxon>
        <taxon>Chordata</taxon>
        <taxon>Craniata</taxon>
        <taxon>Vertebrata</taxon>
        <taxon>Euteleostomi</taxon>
        <taxon>Actinopterygii</taxon>
        <taxon>Neopterygii</taxon>
        <taxon>Teleostei</taxon>
        <taxon>Neoteleostei</taxon>
        <taxon>Acanthomorphata</taxon>
        <taxon>Eupercaria</taxon>
        <taxon>Centrarchiformes</taxon>
        <taxon>Terapontoidei</taxon>
        <taxon>Terapontidae</taxon>
        <taxon>Scortum</taxon>
    </lineage>
</organism>
<reference evidence="1" key="1">
    <citation type="submission" date="2022-04" db="EMBL/GenBank/DDBJ databases">
        <title>Jade perch genome.</title>
        <authorList>
            <person name="Chao B."/>
        </authorList>
    </citation>
    <scope>NUCLEOTIDE SEQUENCE</scope>
    <source>
        <strain evidence="1">CB-2022</strain>
    </source>
</reference>
<name>A0ACB8WRL5_9TELE</name>
<gene>
    <name evidence="1" type="ORF">L3Q82_025216</name>
</gene>
<evidence type="ECO:0000313" key="2">
    <source>
        <dbReference type="Proteomes" id="UP000831701"/>
    </source>
</evidence>
<dbReference type="EMBL" id="CM041537">
    <property type="protein sequence ID" value="KAI3370451.1"/>
    <property type="molecule type" value="Genomic_DNA"/>
</dbReference>
<dbReference type="Proteomes" id="UP000831701">
    <property type="component" value="Chromosome 7"/>
</dbReference>
<accession>A0ACB8WRL5</accession>
<protein>
    <submittedName>
        <fullName evidence="1">Uncharacterized protein</fullName>
    </submittedName>
</protein>